<evidence type="ECO:0000256" key="1">
    <source>
        <dbReference type="ARBA" id="ARBA00004571"/>
    </source>
</evidence>
<proteinExistence type="inferred from homology"/>
<dbReference type="SUPFAM" id="SSF56935">
    <property type="entry name" value="Porins"/>
    <property type="match status" value="1"/>
</dbReference>
<accession>A0A4R6J0I5</accession>
<dbReference type="GO" id="GO:0009279">
    <property type="term" value="C:cell outer membrane"/>
    <property type="evidence" value="ECO:0007669"/>
    <property type="project" value="UniProtKB-SubCell"/>
</dbReference>
<keyword evidence="2 8" id="KW-0813">Transport</keyword>
<evidence type="ECO:0000256" key="5">
    <source>
        <dbReference type="ARBA" id="ARBA00022729"/>
    </source>
</evidence>
<evidence type="ECO:0000313" key="12">
    <source>
        <dbReference type="Proteomes" id="UP000295741"/>
    </source>
</evidence>
<dbReference type="InterPro" id="IPR023996">
    <property type="entry name" value="TonB-dep_OMP_SusC/RagA"/>
</dbReference>
<feature type="domain" description="TonB-dependent receptor plug" evidence="10">
    <location>
        <begin position="133"/>
        <end position="262"/>
    </location>
</feature>
<dbReference type="Pfam" id="PF07715">
    <property type="entry name" value="Plug"/>
    <property type="match status" value="1"/>
</dbReference>
<name>A0A4R6J0I5_9BACT</name>
<evidence type="ECO:0000256" key="9">
    <source>
        <dbReference type="SAM" id="SignalP"/>
    </source>
</evidence>
<keyword evidence="5 9" id="KW-0732">Signal</keyword>
<dbReference type="Gene3D" id="2.170.130.10">
    <property type="entry name" value="TonB-dependent receptor, plug domain"/>
    <property type="match status" value="1"/>
</dbReference>
<dbReference type="OrthoDB" id="9768177at2"/>
<keyword evidence="7 8" id="KW-0998">Cell outer membrane</keyword>
<gene>
    <name evidence="11" type="ORF">BC659_0794</name>
</gene>
<evidence type="ECO:0000256" key="2">
    <source>
        <dbReference type="ARBA" id="ARBA00022448"/>
    </source>
</evidence>
<comment type="subcellular location">
    <subcellularLocation>
        <location evidence="1 8">Cell outer membrane</location>
        <topology evidence="1 8">Multi-pass membrane protein</topology>
    </subcellularLocation>
</comment>
<dbReference type="Gene3D" id="2.60.40.1120">
    <property type="entry name" value="Carboxypeptidase-like, regulatory domain"/>
    <property type="match status" value="1"/>
</dbReference>
<evidence type="ECO:0000256" key="6">
    <source>
        <dbReference type="ARBA" id="ARBA00023136"/>
    </source>
</evidence>
<dbReference type="PANTHER" id="PTHR30069:SF29">
    <property type="entry name" value="HEMOGLOBIN AND HEMOGLOBIN-HAPTOGLOBIN-BINDING PROTEIN 1-RELATED"/>
    <property type="match status" value="1"/>
</dbReference>
<keyword evidence="6 8" id="KW-0472">Membrane</keyword>
<evidence type="ECO:0000313" key="11">
    <source>
        <dbReference type="EMBL" id="TDO28714.1"/>
    </source>
</evidence>
<dbReference type="Pfam" id="PF13715">
    <property type="entry name" value="CarbopepD_reg_2"/>
    <property type="match status" value="1"/>
</dbReference>
<dbReference type="RefSeq" id="WP_133473343.1">
    <property type="nucleotide sequence ID" value="NZ_SNWP01000010.1"/>
</dbReference>
<comment type="similarity">
    <text evidence="8">Belongs to the TonB-dependent receptor family.</text>
</comment>
<keyword evidence="12" id="KW-1185">Reference proteome</keyword>
<evidence type="ECO:0000259" key="10">
    <source>
        <dbReference type="Pfam" id="PF07715"/>
    </source>
</evidence>
<dbReference type="PANTHER" id="PTHR30069">
    <property type="entry name" value="TONB-DEPENDENT OUTER MEMBRANE RECEPTOR"/>
    <property type="match status" value="1"/>
</dbReference>
<dbReference type="InterPro" id="IPR039426">
    <property type="entry name" value="TonB-dep_rcpt-like"/>
</dbReference>
<evidence type="ECO:0000256" key="8">
    <source>
        <dbReference type="PROSITE-ProRule" id="PRU01360"/>
    </source>
</evidence>
<dbReference type="EMBL" id="SNWP01000010">
    <property type="protein sequence ID" value="TDO28714.1"/>
    <property type="molecule type" value="Genomic_DNA"/>
</dbReference>
<keyword evidence="3 8" id="KW-1134">Transmembrane beta strand</keyword>
<dbReference type="InterPro" id="IPR036942">
    <property type="entry name" value="Beta-barrel_TonB_sf"/>
</dbReference>
<evidence type="ECO:0000256" key="4">
    <source>
        <dbReference type="ARBA" id="ARBA00022692"/>
    </source>
</evidence>
<dbReference type="Proteomes" id="UP000295741">
    <property type="component" value="Unassembled WGS sequence"/>
</dbReference>
<protein>
    <submittedName>
        <fullName evidence="11">TonB-linked SusC/RagA family outer membrane protein</fullName>
    </submittedName>
</protein>
<evidence type="ECO:0000256" key="3">
    <source>
        <dbReference type="ARBA" id="ARBA00022452"/>
    </source>
</evidence>
<keyword evidence="4 8" id="KW-0812">Transmembrane</keyword>
<evidence type="ECO:0000256" key="7">
    <source>
        <dbReference type="ARBA" id="ARBA00023237"/>
    </source>
</evidence>
<feature type="signal peptide" evidence="9">
    <location>
        <begin position="1"/>
        <end position="26"/>
    </location>
</feature>
<dbReference type="Gene3D" id="2.40.170.20">
    <property type="entry name" value="TonB-dependent receptor, beta-barrel domain"/>
    <property type="match status" value="1"/>
</dbReference>
<dbReference type="PROSITE" id="PS52016">
    <property type="entry name" value="TONB_DEPENDENT_REC_3"/>
    <property type="match status" value="1"/>
</dbReference>
<dbReference type="InterPro" id="IPR037066">
    <property type="entry name" value="Plug_dom_sf"/>
</dbReference>
<dbReference type="InterPro" id="IPR008969">
    <property type="entry name" value="CarboxyPept-like_regulatory"/>
</dbReference>
<dbReference type="AlphaFoldDB" id="A0A4R6J0I5"/>
<dbReference type="GO" id="GO:0044718">
    <property type="term" value="P:siderophore transmembrane transport"/>
    <property type="evidence" value="ECO:0007669"/>
    <property type="project" value="TreeGrafter"/>
</dbReference>
<dbReference type="InterPro" id="IPR012910">
    <property type="entry name" value="Plug_dom"/>
</dbReference>
<dbReference type="SUPFAM" id="SSF49464">
    <property type="entry name" value="Carboxypeptidase regulatory domain-like"/>
    <property type="match status" value="1"/>
</dbReference>
<sequence>MKIKTLMKPGSVKAVCLLLLTTLFTAAGIAQVRISGKVTAKGGTAVEAASVVVRENSTGAATDATGSYSFTSALKPGTYTLVFSSAGYKTQQSSLTVTAGNNSYTVNAELADDVSKLDEVIVTGNSQGTTRRQLGSYISSVSAEDLNKGATGNVLAALQGKTAGAQISQNSGDPAGGISVRLRGISSISSSSEPLYIIDGVIVNNATNRVTNTSSNYDGGNFVGSIGQSRLVDINPNDIERIEVLNGAAAAAIYGSRANAGVVQIFTKKGKSGVPTVSFSTSFTTSSLRKKLDVNQAPTKFGGPTDGPGALTQDILSPAITTTTPVTRYDYQDYIFRNANGTDNNISISGGNDKTKYYVSGSYFYNQGIVRNTDFQRYSFRSNIDQVLNKWASFNLGLNYVNSTANEKPDGNSFFSPMNSVTIIGNFHNIWTRDALGNIQAVGERGRANPVSVIEDIKQRQTTNRLIANMGLKLRPITGLTVDYTMGIDNYSQNGTTYIPPFAYNVSTAFFGGGPTLDPTQNGYASTGNNSFFAINHDLNATYSRNITSNINSVTQVGFSQQYEKNNYSLLQGRGLAPFVQTVNGASTRLDPVDERSEISISGAYVQQNFKYRNQFFITGAMRVDGSSVFGKNQRNQTYYKASGSYVISGTDFWGKSSVSKWWDLLKVRLAYGESGNLTGIGAYSRFNTYSSSSYQGRTALNSSGTLANENVRPERQQEVELGFDMAFLNNRIGLTVNIYNKKVKDLLINRFIAPTSGFSSLLDNFGSLENKGYEIVLTGNPVAKRNFNWNITGIFNHNRNKAVRIGQALTLLSTNAGAPVAIIEGLPVGVFYGTFFARNADGTEVKNAGGIPQTERGVQNTATTFTTGRTAGLPSGAVLRKVIGDPNPDYTTSLVNEFTYKKLSLRVQIDAVKGVDVFNADFRTRQGVGNGKVAEQEHRGILPRGYISGIYAIEEWRVDDGSYTKLRELSLSYNFGKVKGFSDLSISFSGRNLISWDNYKGYDPEVNAGGQSTILRGIDFGAVPIPRTFSFGIQAKF</sequence>
<dbReference type="NCBIfam" id="TIGR04056">
    <property type="entry name" value="OMP_RagA_SusC"/>
    <property type="match status" value="1"/>
</dbReference>
<feature type="chain" id="PRO_5020727139" evidence="9">
    <location>
        <begin position="27"/>
        <end position="1038"/>
    </location>
</feature>
<reference evidence="11 12" key="1">
    <citation type="submission" date="2019-03" db="EMBL/GenBank/DDBJ databases">
        <title>Genomic Encyclopedia of Archaeal and Bacterial Type Strains, Phase II (KMG-II): from individual species to whole genera.</title>
        <authorList>
            <person name="Goeker M."/>
        </authorList>
    </citation>
    <scope>NUCLEOTIDE SEQUENCE [LARGE SCALE GENOMIC DNA]</scope>
    <source>
        <strain evidence="11 12">DSM 28323</strain>
    </source>
</reference>
<dbReference type="GO" id="GO:0015344">
    <property type="term" value="F:siderophore uptake transmembrane transporter activity"/>
    <property type="evidence" value="ECO:0007669"/>
    <property type="project" value="TreeGrafter"/>
</dbReference>
<comment type="caution">
    <text evidence="11">The sequence shown here is derived from an EMBL/GenBank/DDBJ whole genome shotgun (WGS) entry which is preliminary data.</text>
</comment>
<organism evidence="11 12">
    <name type="scientific">Sediminibacterium goheungense</name>
    <dbReference type="NCBI Taxonomy" id="1086393"/>
    <lineage>
        <taxon>Bacteria</taxon>
        <taxon>Pseudomonadati</taxon>
        <taxon>Bacteroidota</taxon>
        <taxon>Chitinophagia</taxon>
        <taxon>Chitinophagales</taxon>
        <taxon>Chitinophagaceae</taxon>
        <taxon>Sediminibacterium</taxon>
    </lineage>
</organism>